<evidence type="ECO:0000256" key="11">
    <source>
        <dbReference type="ARBA" id="ARBA00023027"/>
    </source>
</evidence>
<dbReference type="SUPFAM" id="SSF54292">
    <property type="entry name" value="2Fe-2S ferredoxin-like"/>
    <property type="match status" value="1"/>
</dbReference>
<evidence type="ECO:0000256" key="10">
    <source>
        <dbReference type="ARBA" id="ARBA00023014"/>
    </source>
</evidence>
<keyword evidence="9" id="KW-0408">Iron</keyword>
<dbReference type="GO" id="GO:0048038">
    <property type="term" value="F:quinone binding"/>
    <property type="evidence" value="ECO:0007669"/>
    <property type="project" value="UniProtKB-KW"/>
</dbReference>
<evidence type="ECO:0000256" key="7">
    <source>
        <dbReference type="ARBA" id="ARBA00022723"/>
    </source>
</evidence>
<name>A0A0G9JVK7_9BACT</name>
<keyword evidence="10" id="KW-0411">Iron-sulfur</keyword>
<dbReference type="SMART" id="SM00929">
    <property type="entry name" value="NADH-G_4Fe-4S_3"/>
    <property type="match status" value="1"/>
</dbReference>
<keyword evidence="5" id="KW-0001">2Fe-2S</keyword>
<dbReference type="EMBL" id="JAIQ01000131">
    <property type="protein sequence ID" value="KLD98215.1"/>
    <property type="molecule type" value="Genomic_DNA"/>
</dbReference>
<comment type="similarity">
    <text evidence="3">Belongs to the complex I 75 kDa subunit family.</text>
</comment>
<evidence type="ECO:0000259" key="15">
    <source>
        <dbReference type="PROSITE" id="PS51379"/>
    </source>
</evidence>
<reference evidence="18 19" key="1">
    <citation type="submission" date="2014-01" db="EMBL/GenBank/DDBJ databases">
        <title>Development of a Comparative Genomic Fingerprinting Assay for High Resolution Genotyping of Arcobacter butzleri.</title>
        <authorList>
            <person name="Webb A.L."/>
            <person name="Inglis G.D."/>
            <person name="Kruczkiewicz P."/>
            <person name="Selinger L.B."/>
            <person name="Taboada E.N."/>
        </authorList>
    </citation>
    <scope>NUCLEOTIDE SEQUENCE [LARGE SCALE GENOMIC DNA]</scope>
    <source>
        <strain evidence="18 19">L348</strain>
    </source>
</reference>
<dbReference type="PROSITE" id="PS00643">
    <property type="entry name" value="COMPLEX1_75K_3"/>
    <property type="match status" value="1"/>
</dbReference>
<dbReference type="GO" id="GO:0016020">
    <property type="term" value="C:membrane"/>
    <property type="evidence" value="ECO:0007669"/>
    <property type="project" value="UniProtKB-SubCell"/>
</dbReference>
<dbReference type="InterPro" id="IPR019574">
    <property type="entry name" value="NADH_UbQ_OxRdtase_Gsu_4Fe4S-bd"/>
</dbReference>
<dbReference type="GO" id="GO:0008137">
    <property type="term" value="F:NADH dehydrogenase (ubiquinone) activity"/>
    <property type="evidence" value="ECO:0007669"/>
    <property type="project" value="InterPro"/>
</dbReference>
<dbReference type="Pfam" id="PF10588">
    <property type="entry name" value="NADH-G_4Fe-4S_3"/>
    <property type="match status" value="1"/>
</dbReference>
<dbReference type="AlphaFoldDB" id="A0A0G9JVK7"/>
<dbReference type="GO" id="GO:0051537">
    <property type="term" value="F:2 iron, 2 sulfur cluster binding"/>
    <property type="evidence" value="ECO:0007669"/>
    <property type="project" value="UniProtKB-KW"/>
</dbReference>
<dbReference type="InterPro" id="IPR054351">
    <property type="entry name" value="NADH_UbQ_OxRdtase_ferredoxin"/>
</dbReference>
<dbReference type="InterPro" id="IPR050123">
    <property type="entry name" value="Prok_molybdopt-oxidoreductase"/>
</dbReference>
<evidence type="ECO:0000256" key="12">
    <source>
        <dbReference type="ARBA" id="ARBA00023136"/>
    </source>
</evidence>
<dbReference type="GO" id="GO:0051539">
    <property type="term" value="F:4 iron, 4 sulfur cluster binding"/>
    <property type="evidence" value="ECO:0007669"/>
    <property type="project" value="UniProtKB-KW"/>
</dbReference>
<evidence type="ECO:0000256" key="4">
    <source>
        <dbReference type="ARBA" id="ARBA00022485"/>
    </source>
</evidence>
<dbReference type="GO" id="GO:0042773">
    <property type="term" value="P:ATP synthesis coupled electron transport"/>
    <property type="evidence" value="ECO:0007669"/>
    <property type="project" value="InterPro"/>
</dbReference>
<dbReference type="InterPro" id="IPR006963">
    <property type="entry name" value="Mopterin_OxRdtase_4Fe-4S_dom"/>
</dbReference>
<dbReference type="InterPro" id="IPR017896">
    <property type="entry name" value="4Fe4S_Fe-S-bd"/>
</dbReference>
<comment type="cofactor">
    <cofactor evidence="13">
        <name>[2Fe-2S] cluster</name>
        <dbReference type="ChEBI" id="CHEBI:190135"/>
    </cofactor>
</comment>
<dbReference type="GO" id="GO:0016491">
    <property type="term" value="F:oxidoreductase activity"/>
    <property type="evidence" value="ECO:0007669"/>
    <property type="project" value="InterPro"/>
</dbReference>
<evidence type="ECO:0000313" key="19">
    <source>
        <dbReference type="Proteomes" id="UP000035514"/>
    </source>
</evidence>
<feature type="domain" description="4Fe-4S His(Cys)3-ligated-type" evidence="17">
    <location>
        <begin position="81"/>
        <end position="120"/>
    </location>
</feature>
<evidence type="ECO:0000256" key="13">
    <source>
        <dbReference type="ARBA" id="ARBA00034078"/>
    </source>
</evidence>
<evidence type="ECO:0000256" key="9">
    <source>
        <dbReference type="ARBA" id="ARBA00023004"/>
    </source>
</evidence>
<evidence type="ECO:0000256" key="1">
    <source>
        <dbReference type="ARBA" id="ARBA00001966"/>
    </source>
</evidence>
<comment type="subcellular location">
    <subcellularLocation>
        <location evidence="2">Membrane</location>
    </subcellularLocation>
</comment>
<keyword evidence="4" id="KW-0004">4Fe-4S</keyword>
<sequence length="478" mass="54465">MAEVVNITINGVQMQATKGSLLIDKLLDENIHIPHFCYHQALGKDGNCRMCMVEIEGQKRPQIACDTPVKDGMVVRTKGQNIEKVRRDILELELINHPIDCPTCDQAGECKLQDYYMESGFYDSRVNLEVKNHARKRIDLGSNVMLDQERCVLCTRCVRFCSTITKTNELGVISRADHSVIGTFPGRPLNNPYAMNVVDLCPVGALTSKDFRFKQRVWFLESFDAICNGCSKACNIHVDHRKEKYKDDVIYRFRPRVNKAINGWFMCDEGRLSYTKENVNRFETPLINKNESDMNSVNASIFKELSTNKNILILLSPNLSYEEILNAKNLASKLNISISGYSPNTIDETFGDDYLRNSDRSANRASFKELEIDETKEFFEEKLNNSSLVVIIENSYFENNLKLLENKKVISFFSHHCLTIGYSNIAVPVASFYEKTGTYINCDGIKQKVVSKMNKNEPIKTITTIIEDLKSMIEKGTL</sequence>
<dbReference type="GO" id="GO:0046872">
    <property type="term" value="F:metal ion binding"/>
    <property type="evidence" value="ECO:0007669"/>
    <property type="project" value="UniProtKB-KW"/>
</dbReference>
<dbReference type="FunFam" id="3.10.20.740:FF:000004">
    <property type="entry name" value="NADH-quinone oxidoreductase"/>
    <property type="match status" value="1"/>
</dbReference>
<dbReference type="InterPro" id="IPR000283">
    <property type="entry name" value="NADH_UbQ_OxRdtase_75kDa_su_CS"/>
</dbReference>
<feature type="domain" description="4Fe-4S Mo/W bis-MGD-type" evidence="16">
    <location>
        <begin position="220"/>
        <end position="281"/>
    </location>
</feature>
<keyword evidence="6" id="KW-0874">Quinone</keyword>
<evidence type="ECO:0000259" key="14">
    <source>
        <dbReference type="PROSITE" id="PS51085"/>
    </source>
</evidence>
<evidence type="ECO:0000256" key="8">
    <source>
        <dbReference type="ARBA" id="ARBA00022967"/>
    </source>
</evidence>
<evidence type="ECO:0000313" key="18">
    <source>
        <dbReference type="EMBL" id="KLD98215.1"/>
    </source>
</evidence>
<evidence type="ECO:0000256" key="2">
    <source>
        <dbReference type="ARBA" id="ARBA00004370"/>
    </source>
</evidence>
<dbReference type="InterPro" id="IPR036010">
    <property type="entry name" value="2Fe-2S_ferredoxin-like_sf"/>
</dbReference>
<dbReference type="PROSITE" id="PS51839">
    <property type="entry name" value="4FE4S_HC3"/>
    <property type="match status" value="1"/>
</dbReference>
<dbReference type="Pfam" id="PF22117">
    <property type="entry name" value="Fer4_Nqo3"/>
    <property type="match status" value="1"/>
</dbReference>
<gene>
    <name evidence="18" type="ORF">AA20_09245</name>
</gene>
<dbReference type="InterPro" id="IPR001041">
    <property type="entry name" value="2Fe-2S_ferredoxin-type"/>
</dbReference>
<dbReference type="Gene3D" id="3.30.70.20">
    <property type="match status" value="1"/>
</dbReference>
<dbReference type="PROSITE" id="PS51085">
    <property type="entry name" value="2FE2S_FER_2"/>
    <property type="match status" value="1"/>
</dbReference>
<evidence type="ECO:0000256" key="5">
    <source>
        <dbReference type="ARBA" id="ARBA00022714"/>
    </source>
</evidence>
<dbReference type="PANTHER" id="PTHR43105:SF10">
    <property type="entry name" value="NADH-QUINONE OXIDOREDUCTASE SUBUNIT G"/>
    <property type="match status" value="1"/>
</dbReference>
<dbReference type="CDD" id="cd00207">
    <property type="entry name" value="fer2"/>
    <property type="match status" value="1"/>
</dbReference>
<evidence type="ECO:0000259" key="16">
    <source>
        <dbReference type="PROSITE" id="PS51669"/>
    </source>
</evidence>
<dbReference type="PROSITE" id="PS51669">
    <property type="entry name" value="4FE4S_MOW_BIS_MGD"/>
    <property type="match status" value="1"/>
</dbReference>
<feature type="domain" description="2Fe-2S ferredoxin-type" evidence="14">
    <location>
        <begin position="3"/>
        <end position="81"/>
    </location>
</feature>
<dbReference type="PROSITE" id="PS51379">
    <property type="entry name" value="4FE4S_FER_2"/>
    <property type="match status" value="1"/>
</dbReference>
<keyword evidence="12" id="KW-0472">Membrane</keyword>
<accession>A0A0G9JVK7</accession>
<proteinExistence type="inferred from homology"/>
<dbReference type="PATRIC" id="fig|1447256.3.peg.1806"/>
<keyword evidence="11" id="KW-0520">NAD</keyword>
<dbReference type="PANTHER" id="PTHR43105">
    <property type="entry name" value="RESPIRATORY NITRATE REDUCTASE"/>
    <property type="match status" value="1"/>
</dbReference>
<dbReference type="Gene3D" id="3.10.20.740">
    <property type="match status" value="1"/>
</dbReference>
<feature type="domain" description="4Fe-4S ferredoxin-type" evidence="15">
    <location>
        <begin position="142"/>
        <end position="169"/>
    </location>
</feature>
<keyword evidence="7" id="KW-0479">Metal-binding</keyword>
<organism evidence="18 19">
    <name type="scientific">Aliarcobacter butzleri L348</name>
    <dbReference type="NCBI Taxonomy" id="1447256"/>
    <lineage>
        <taxon>Bacteria</taxon>
        <taxon>Pseudomonadati</taxon>
        <taxon>Campylobacterota</taxon>
        <taxon>Epsilonproteobacteria</taxon>
        <taxon>Campylobacterales</taxon>
        <taxon>Arcobacteraceae</taxon>
        <taxon>Aliarcobacter</taxon>
    </lineage>
</organism>
<dbReference type="Pfam" id="PF13510">
    <property type="entry name" value="Fer2_4"/>
    <property type="match status" value="1"/>
</dbReference>
<keyword evidence="8" id="KW-1278">Translocase</keyword>
<dbReference type="SUPFAM" id="SSF53706">
    <property type="entry name" value="Formate dehydrogenase/DMSO reductase, domains 1-3"/>
    <property type="match status" value="1"/>
</dbReference>
<dbReference type="Gene3D" id="2.20.25.90">
    <property type="entry name" value="ADC-like domains"/>
    <property type="match status" value="1"/>
</dbReference>
<evidence type="ECO:0000256" key="6">
    <source>
        <dbReference type="ARBA" id="ARBA00022719"/>
    </source>
</evidence>
<comment type="caution">
    <text evidence="18">The sequence shown here is derived from an EMBL/GenBank/DDBJ whole genome shotgun (WGS) entry which is preliminary data.</text>
</comment>
<dbReference type="PROSITE" id="PS00641">
    <property type="entry name" value="COMPLEX1_75K_1"/>
    <property type="match status" value="1"/>
</dbReference>
<dbReference type="Proteomes" id="UP000035514">
    <property type="component" value="Unassembled WGS sequence"/>
</dbReference>
<evidence type="ECO:0000256" key="3">
    <source>
        <dbReference type="ARBA" id="ARBA00005404"/>
    </source>
</evidence>
<protein>
    <submittedName>
        <fullName evidence="18">NADH-quinone oxidoreductase subunit G</fullName>
    </submittedName>
</protein>
<comment type="cofactor">
    <cofactor evidence="1">
        <name>[4Fe-4S] cluster</name>
        <dbReference type="ChEBI" id="CHEBI:49883"/>
    </cofactor>
</comment>
<dbReference type="SUPFAM" id="SSF54862">
    <property type="entry name" value="4Fe-4S ferredoxins"/>
    <property type="match status" value="1"/>
</dbReference>
<dbReference type="RefSeq" id="WP_046997060.1">
    <property type="nucleotide sequence ID" value="NZ_JAIQ01000131.1"/>
</dbReference>
<evidence type="ECO:0000259" key="17">
    <source>
        <dbReference type="PROSITE" id="PS51839"/>
    </source>
</evidence>